<name>A0ABQ9JWY3_9CUCU</name>
<accession>A0ABQ9JWY3</accession>
<sequence length="336" mass="38400">MSLSSAFSGIGQLSRGSFDDKNFLDDLSDEELVNCVIKKESELKRLKLENNMFIEFFKTNDPACVDGLIALLKVVGKPPPEKLDKRVSNLPLPLPTHSGYTMSRRSVRMDSVTSFSSIAEGKGPKINLTQKIDMVARAMEDAQVSLEDFLQKTHVIRRNLNGELEEFSLRESDIKEARDIFEYSVTNGGASLVLTNYKKYVQKQEIEFIKLKKVAEEKRKLISEAGEECLKKKAELDKIMETYKRIKMLKSTYRVPDAIEYVKIKNKLYDKNNSIKVWLRRKKIQDITINACLRQMKNITGRSNVDPAWLEEAAAEEPSIEDDDDEDINPCPNSNY</sequence>
<evidence type="ECO:0000313" key="3">
    <source>
        <dbReference type="Proteomes" id="UP001162164"/>
    </source>
</evidence>
<evidence type="ECO:0000256" key="1">
    <source>
        <dbReference type="SAM" id="MobiDB-lite"/>
    </source>
</evidence>
<evidence type="ECO:0008006" key="4">
    <source>
        <dbReference type="Google" id="ProtNLM"/>
    </source>
</evidence>
<proteinExistence type="predicted"/>
<comment type="caution">
    <text evidence="2">The sequence shown here is derived from an EMBL/GenBank/DDBJ whole genome shotgun (WGS) entry which is preliminary data.</text>
</comment>
<gene>
    <name evidence="2" type="ORF">NQ317_014225</name>
</gene>
<dbReference type="Proteomes" id="UP001162164">
    <property type="component" value="Unassembled WGS sequence"/>
</dbReference>
<keyword evidence="3" id="KW-1185">Reference proteome</keyword>
<feature type="region of interest" description="Disordered" evidence="1">
    <location>
        <begin position="311"/>
        <end position="336"/>
    </location>
</feature>
<protein>
    <recommendedName>
        <fullName evidence="4">DUF4201 domain-containing protein</fullName>
    </recommendedName>
</protein>
<dbReference type="EMBL" id="JAPWTJ010000105">
    <property type="protein sequence ID" value="KAJ8982836.1"/>
    <property type="molecule type" value="Genomic_DNA"/>
</dbReference>
<reference evidence="2" key="1">
    <citation type="journal article" date="2023" name="Insect Mol. Biol.">
        <title>Genome sequencing provides insights into the evolution of gene families encoding plant cell wall-degrading enzymes in longhorned beetles.</title>
        <authorList>
            <person name="Shin N.R."/>
            <person name="Okamura Y."/>
            <person name="Kirsch R."/>
            <person name="Pauchet Y."/>
        </authorList>
    </citation>
    <scope>NUCLEOTIDE SEQUENCE</scope>
    <source>
        <strain evidence="2">MMC_N1</strain>
    </source>
</reference>
<organism evidence="2 3">
    <name type="scientific">Molorchus minor</name>
    <dbReference type="NCBI Taxonomy" id="1323400"/>
    <lineage>
        <taxon>Eukaryota</taxon>
        <taxon>Metazoa</taxon>
        <taxon>Ecdysozoa</taxon>
        <taxon>Arthropoda</taxon>
        <taxon>Hexapoda</taxon>
        <taxon>Insecta</taxon>
        <taxon>Pterygota</taxon>
        <taxon>Neoptera</taxon>
        <taxon>Endopterygota</taxon>
        <taxon>Coleoptera</taxon>
        <taxon>Polyphaga</taxon>
        <taxon>Cucujiformia</taxon>
        <taxon>Chrysomeloidea</taxon>
        <taxon>Cerambycidae</taxon>
        <taxon>Lamiinae</taxon>
        <taxon>Monochamini</taxon>
        <taxon>Molorchus</taxon>
    </lineage>
</organism>
<feature type="compositionally biased region" description="Acidic residues" evidence="1">
    <location>
        <begin position="313"/>
        <end position="328"/>
    </location>
</feature>
<evidence type="ECO:0000313" key="2">
    <source>
        <dbReference type="EMBL" id="KAJ8982836.1"/>
    </source>
</evidence>